<accession>E2B4S1</accession>
<proteinExistence type="predicted"/>
<name>E2B4S1_HARSA</name>
<sequence length="104" mass="11126">MPSCPMHLADTMKFRPYLALKNSITTLVYGDGIGVALELSSADSPSQYGVQRTTSAATATTVRYSDCHAQDEYAKTPLNCPAPPPPPPPPLLLLLLDGIIIQKT</sequence>
<reference evidence="1 2" key="1">
    <citation type="journal article" date="2010" name="Science">
        <title>Genomic comparison of the ants Camponotus floridanus and Harpegnathos saltator.</title>
        <authorList>
            <person name="Bonasio R."/>
            <person name="Zhang G."/>
            <person name="Ye C."/>
            <person name="Mutti N.S."/>
            <person name="Fang X."/>
            <person name="Qin N."/>
            <person name="Donahue G."/>
            <person name="Yang P."/>
            <person name="Li Q."/>
            <person name="Li C."/>
            <person name="Zhang P."/>
            <person name="Huang Z."/>
            <person name="Berger S.L."/>
            <person name="Reinberg D."/>
            <person name="Wang J."/>
            <person name="Liebig J."/>
        </authorList>
    </citation>
    <scope>NUCLEOTIDE SEQUENCE [LARGE SCALE GENOMIC DNA]</scope>
    <source>
        <strain evidence="1 2">R22 G/1</strain>
    </source>
</reference>
<organism evidence="2">
    <name type="scientific">Harpegnathos saltator</name>
    <name type="common">Jerdon's jumping ant</name>
    <dbReference type="NCBI Taxonomy" id="610380"/>
    <lineage>
        <taxon>Eukaryota</taxon>
        <taxon>Metazoa</taxon>
        <taxon>Ecdysozoa</taxon>
        <taxon>Arthropoda</taxon>
        <taxon>Hexapoda</taxon>
        <taxon>Insecta</taxon>
        <taxon>Pterygota</taxon>
        <taxon>Neoptera</taxon>
        <taxon>Endopterygota</taxon>
        <taxon>Hymenoptera</taxon>
        <taxon>Apocrita</taxon>
        <taxon>Aculeata</taxon>
        <taxon>Formicoidea</taxon>
        <taxon>Formicidae</taxon>
        <taxon>Ponerinae</taxon>
        <taxon>Ponerini</taxon>
        <taxon>Harpegnathos</taxon>
    </lineage>
</organism>
<keyword evidence="2" id="KW-1185">Reference proteome</keyword>
<evidence type="ECO:0000313" key="2">
    <source>
        <dbReference type="Proteomes" id="UP000008237"/>
    </source>
</evidence>
<evidence type="ECO:0000313" key="1">
    <source>
        <dbReference type="EMBL" id="EFN89300.1"/>
    </source>
</evidence>
<gene>
    <name evidence="1" type="ORF">EAI_06190</name>
</gene>
<dbReference type="Proteomes" id="UP000008237">
    <property type="component" value="Unassembled WGS sequence"/>
</dbReference>
<dbReference type="InParanoid" id="E2B4S1"/>
<dbReference type="AlphaFoldDB" id="E2B4S1"/>
<dbReference type="EMBL" id="GL445595">
    <property type="protein sequence ID" value="EFN89300.1"/>
    <property type="molecule type" value="Genomic_DNA"/>
</dbReference>
<protein>
    <submittedName>
        <fullName evidence="1">Uncharacterized protein</fullName>
    </submittedName>
</protein>